<dbReference type="AlphaFoldDB" id="A0A0N5BIH7"/>
<dbReference type="PANTHER" id="PTHR46599:SF3">
    <property type="entry name" value="PIGGYBAC TRANSPOSABLE ELEMENT-DERIVED PROTEIN 4"/>
    <property type="match status" value="1"/>
</dbReference>
<accession>A0A0N5BIH7</accession>
<sequence length="108" mass="12199">MDLFLSRCKTFLRPGKNAGKQDQSRKESIAEDVVLKLLNDLLGHSRTLYTDNWYISVLLARTLIKNKTDLVGSIKKNRASLPRSVTSLKLKKCRQVDAQSNNGILVLK</sequence>
<proteinExistence type="predicted"/>
<dbReference type="WBParaSite" id="SPAL_0000576100.1">
    <property type="protein sequence ID" value="SPAL_0000576100.1"/>
    <property type="gene ID" value="SPAL_0000576100"/>
</dbReference>
<name>A0A0N5BIH7_STREA</name>
<evidence type="ECO:0000313" key="2">
    <source>
        <dbReference type="Proteomes" id="UP000046392"/>
    </source>
</evidence>
<dbReference type="PANTHER" id="PTHR46599">
    <property type="entry name" value="PIGGYBAC TRANSPOSABLE ELEMENT-DERIVED PROTEIN 4"/>
    <property type="match status" value="1"/>
</dbReference>
<dbReference type="STRING" id="174720.A0A0N5BIH7"/>
<organism evidence="2 3">
    <name type="scientific">Strongyloides papillosus</name>
    <name type="common">Intestinal threadworm</name>
    <dbReference type="NCBI Taxonomy" id="174720"/>
    <lineage>
        <taxon>Eukaryota</taxon>
        <taxon>Metazoa</taxon>
        <taxon>Ecdysozoa</taxon>
        <taxon>Nematoda</taxon>
        <taxon>Chromadorea</taxon>
        <taxon>Rhabditida</taxon>
        <taxon>Tylenchina</taxon>
        <taxon>Panagrolaimomorpha</taxon>
        <taxon>Strongyloidoidea</taxon>
        <taxon>Strongyloididae</taxon>
        <taxon>Strongyloides</taxon>
    </lineage>
</organism>
<dbReference type="InterPro" id="IPR029526">
    <property type="entry name" value="PGBD"/>
</dbReference>
<evidence type="ECO:0000313" key="3">
    <source>
        <dbReference type="WBParaSite" id="SPAL_0000576100.1"/>
    </source>
</evidence>
<keyword evidence="2" id="KW-1185">Reference proteome</keyword>
<protein>
    <submittedName>
        <fullName evidence="3">DDE_Tnp_1_7 domain-containing protein</fullName>
    </submittedName>
</protein>
<dbReference type="Pfam" id="PF13843">
    <property type="entry name" value="DDE_Tnp_1_7"/>
    <property type="match status" value="1"/>
</dbReference>
<feature type="domain" description="PiggyBac transposable element-derived protein" evidence="1">
    <location>
        <begin position="16"/>
        <end position="96"/>
    </location>
</feature>
<evidence type="ECO:0000259" key="1">
    <source>
        <dbReference type="Pfam" id="PF13843"/>
    </source>
</evidence>
<reference evidence="3" key="1">
    <citation type="submission" date="2017-02" db="UniProtKB">
        <authorList>
            <consortium name="WormBaseParasite"/>
        </authorList>
    </citation>
    <scope>IDENTIFICATION</scope>
</reference>
<dbReference type="Proteomes" id="UP000046392">
    <property type="component" value="Unplaced"/>
</dbReference>